<gene>
    <name evidence="1" type="ORF">PROFUN_08079</name>
</gene>
<protein>
    <submittedName>
        <fullName evidence="1">Uncharacterized protein</fullName>
    </submittedName>
</protein>
<dbReference type="EMBL" id="MDYQ01000063">
    <property type="protein sequence ID" value="PRP84399.1"/>
    <property type="molecule type" value="Genomic_DNA"/>
</dbReference>
<reference evidence="1 2" key="1">
    <citation type="journal article" date="2018" name="Genome Biol. Evol.">
        <title>Multiple Roots of Fruiting Body Formation in Amoebozoa.</title>
        <authorList>
            <person name="Hillmann F."/>
            <person name="Forbes G."/>
            <person name="Novohradska S."/>
            <person name="Ferling I."/>
            <person name="Riege K."/>
            <person name="Groth M."/>
            <person name="Westermann M."/>
            <person name="Marz M."/>
            <person name="Spaller T."/>
            <person name="Winckler T."/>
            <person name="Schaap P."/>
            <person name="Glockner G."/>
        </authorList>
    </citation>
    <scope>NUCLEOTIDE SEQUENCE [LARGE SCALE GENOMIC DNA]</scope>
    <source>
        <strain evidence="1 2">Jena</strain>
    </source>
</reference>
<keyword evidence="2" id="KW-1185">Reference proteome</keyword>
<dbReference type="Proteomes" id="UP000241769">
    <property type="component" value="Unassembled WGS sequence"/>
</dbReference>
<evidence type="ECO:0000313" key="2">
    <source>
        <dbReference type="Proteomes" id="UP000241769"/>
    </source>
</evidence>
<proteinExistence type="predicted"/>
<organism evidence="1 2">
    <name type="scientific">Planoprotostelium fungivorum</name>
    <dbReference type="NCBI Taxonomy" id="1890364"/>
    <lineage>
        <taxon>Eukaryota</taxon>
        <taxon>Amoebozoa</taxon>
        <taxon>Evosea</taxon>
        <taxon>Variosea</taxon>
        <taxon>Cavosteliida</taxon>
        <taxon>Cavosteliaceae</taxon>
        <taxon>Planoprotostelium</taxon>
    </lineage>
</organism>
<evidence type="ECO:0000313" key="1">
    <source>
        <dbReference type="EMBL" id="PRP84399.1"/>
    </source>
</evidence>
<accession>A0A2P6NKF1</accession>
<dbReference type="OrthoDB" id="33679at2759"/>
<name>A0A2P6NKF1_9EUKA</name>
<comment type="caution">
    <text evidence="1">The sequence shown here is derived from an EMBL/GenBank/DDBJ whole genome shotgun (WGS) entry which is preliminary data.</text>
</comment>
<sequence>MDVEVDKGAVQCIGYNRKRKCQCRNAALKEYIGPAPQYCAEHIELDPNSLYQKCMSPYHKNPEDRRRCKEDIVGVTHGLRNSQKTRVAKNTSFSRVVLASSTRTEAHRDMIKKRKLEAPCFLCTVSYRDLN</sequence>
<dbReference type="InParanoid" id="A0A2P6NKF1"/>
<dbReference type="AlphaFoldDB" id="A0A2P6NKF1"/>